<dbReference type="AlphaFoldDB" id="A0A9W6Q0D3"/>
<organism evidence="2 3">
    <name type="scientific">Actinomadura rubrobrunea</name>
    <dbReference type="NCBI Taxonomy" id="115335"/>
    <lineage>
        <taxon>Bacteria</taxon>
        <taxon>Bacillati</taxon>
        <taxon>Actinomycetota</taxon>
        <taxon>Actinomycetes</taxon>
        <taxon>Streptosporangiales</taxon>
        <taxon>Thermomonosporaceae</taxon>
        <taxon>Actinomadura</taxon>
    </lineage>
</organism>
<dbReference type="EMBL" id="BSRZ01000021">
    <property type="protein sequence ID" value="GLW67282.1"/>
    <property type="molecule type" value="Genomic_DNA"/>
</dbReference>
<evidence type="ECO:0000313" key="3">
    <source>
        <dbReference type="Proteomes" id="UP001165124"/>
    </source>
</evidence>
<protein>
    <submittedName>
        <fullName evidence="2">Uncharacterized protein</fullName>
    </submittedName>
</protein>
<evidence type="ECO:0000256" key="1">
    <source>
        <dbReference type="SAM" id="MobiDB-lite"/>
    </source>
</evidence>
<accession>A0A9W6Q0D3</accession>
<keyword evidence="3" id="KW-1185">Reference proteome</keyword>
<name>A0A9W6Q0D3_9ACTN</name>
<evidence type="ECO:0000313" key="2">
    <source>
        <dbReference type="EMBL" id="GLW67282.1"/>
    </source>
</evidence>
<feature type="region of interest" description="Disordered" evidence="1">
    <location>
        <begin position="64"/>
        <end position="87"/>
    </location>
</feature>
<gene>
    <name evidence="2" type="ORF">Arub01_55250</name>
</gene>
<feature type="compositionally biased region" description="Polar residues" evidence="1">
    <location>
        <begin position="72"/>
        <end position="87"/>
    </location>
</feature>
<dbReference type="Proteomes" id="UP001165124">
    <property type="component" value="Unassembled WGS sequence"/>
</dbReference>
<comment type="caution">
    <text evidence="2">The sequence shown here is derived from an EMBL/GenBank/DDBJ whole genome shotgun (WGS) entry which is preliminary data.</text>
</comment>
<sequence>MADKPESPKTIFVETLKLPDGRTVRVLAYDNDEIRIRVDRCPYVISEAYLSGGPNDHAIIKLSPGKRGDMVRSQQEDTSTAPEISQS</sequence>
<reference evidence="2" key="1">
    <citation type="submission" date="2023-02" db="EMBL/GenBank/DDBJ databases">
        <title>Actinomadura rubrobrunea NBRC 14622.</title>
        <authorList>
            <person name="Ichikawa N."/>
            <person name="Sato H."/>
            <person name="Tonouchi N."/>
        </authorList>
    </citation>
    <scope>NUCLEOTIDE SEQUENCE</scope>
    <source>
        <strain evidence="2">NBRC 14622</strain>
    </source>
</reference>
<proteinExistence type="predicted"/>
<dbReference type="RefSeq" id="WP_067913871.1">
    <property type="nucleotide sequence ID" value="NZ_BSRZ01000021.1"/>
</dbReference>